<dbReference type="PANTHER" id="PTHR43156">
    <property type="entry name" value="STAGE II SPORULATION PROTEIN E-RELATED"/>
    <property type="match status" value="1"/>
</dbReference>
<organism evidence="4 5">
    <name type="scientific">Turneriella parva (strain ATCC BAA-1111 / DSM 21527 / NCTC 11395 / H)</name>
    <name type="common">Leptospira parva</name>
    <dbReference type="NCBI Taxonomy" id="869212"/>
    <lineage>
        <taxon>Bacteria</taxon>
        <taxon>Pseudomonadati</taxon>
        <taxon>Spirochaetota</taxon>
        <taxon>Spirochaetia</taxon>
        <taxon>Leptospirales</taxon>
        <taxon>Leptospiraceae</taxon>
        <taxon>Turneriella</taxon>
    </lineage>
</organism>
<dbReference type="OrthoDB" id="341979at2"/>
<feature type="transmembrane region" description="Helical" evidence="2">
    <location>
        <begin position="41"/>
        <end position="65"/>
    </location>
</feature>
<evidence type="ECO:0000313" key="5">
    <source>
        <dbReference type="Proteomes" id="UP000006048"/>
    </source>
</evidence>
<dbReference type="InterPro" id="IPR036457">
    <property type="entry name" value="PPM-type-like_dom_sf"/>
</dbReference>
<dbReference type="InterPro" id="IPR029150">
    <property type="entry name" value="dCache_3"/>
</dbReference>
<dbReference type="RefSeq" id="WP_014803457.1">
    <property type="nucleotide sequence ID" value="NC_018020.1"/>
</dbReference>
<dbReference type="HOGENOM" id="CLU_406486_0_0_12"/>
<evidence type="ECO:0000259" key="3">
    <source>
        <dbReference type="PROSITE" id="PS50885"/>
    </source>
</evidence>
<dbReference type="SUPFAM" id="SSF81606">
    <property type="entry name" value="PP2C-like"/>
    <property type="match status" value="1"/>
</dbReference>
<feature type="domain" description="HAMP" evidence="3">
    <location>
        <begin position="337"/>
        <end position="389"/>
    </location>
</feature>
<dbReference type="PROSITE" id="PS50885">
    <property type="entry name" value="HAMP"/>
    <property type="match status" value="1"/>
</dbReference>
<protein>
    <submittedName>
        <fullName evidence="4">Protein serine/threonine phosphatase with extracellular sensor</fullName>
    </submittedName>
</protein>
<dbReference type="GO" id="GO:0016020">
    <property type="term" value="C:membrane"/>
    <property type="evidence" value="ECO:0007669"/>
    <property type="project" value="InterPro"/>
</dbReference>
<dbReference type="CDD" id="cd06225">
    <property type="entry name" value="HAMP"/>
    <property type="match status" value="1"/>
</dbReference>
<dbReference type="SUPFAM" id="SSF103190">
    <property type="entry name" value="Sensory domain-like"/>
    <property type="match status" value="1"/>
</dbReference>
<dbReference type="AlphaFoldDB" id="I4B6P4"/>
<keyword evidence="1" id="KW-0378">Hydrolase</keyword>
<dbReference type="Pfam" id="PF14827">
    <property type="entry name" value="dCache_3"/>
    <property type="match status" value="1"/>
</dbReference>
<accession>I4B6P4</accession>
<dbReference type="Proteomes" id="UP000006048">
    <property type="component" value="Chromosome"/>
</dbReference>
<keyword evidence="5" id="KW-1185">Reference proteome</keyword>
<keyword evidence="2" id="KW-0472">Membrane</keyword>
<dbReference type="InterPro" id="IPR029151">
    <property type="entry name" value="Sensor-like_sf"/>
</dbReference>
<evidence type="ECO:0000256" key="1">
    <source>
        <dbReference type="ARBA" id="ARBA00022801"/>
    </source>
</evidence>
<dbReference type="InterPro" id="IPR003660">
    <property type="entry name" value="HAMP_dom"/>
</dbReference>
<dbReference type="SMART" id="SM00304">
    <property type="entry name" value="HAMP"/>
    <property type="match status" value="1"/>
</dbReference>
<proteinExistence type="predicted"/>
<dbReference type="EMBL" id="CP002959">
    <property type="protein sequence ID" value="AFM12951.1"/>
    <property type="molecule type" value="Genomic_DNA"/>
</dbReference>
<dbReference type="GO" id="GO:0007165">
    <property type="term" value="P:signal transduction"/>
    <property type="evidence" value="ECO:0007669"/>
    <property type="project" value="InterPro"/>
</dbReference>
<dbReference type="Pfam" id="PF00672">
    <property type="entry name" value="HAMP"/>
    <property type="match status" value="1"/>
</dbReference>
<dbReference type="Gene3D" id="6.10.340.10">
    <property type="match status" value="1"/>
</dbReference>
<keyword evidence="2" id="KW-1133">Transmembrane helix</keyword>
<gene>
    <name evidence="4" type="ordered locus">Turpa_2307</name>
</gene>
<dbReference type="SUPFAM" id="SSF158472">
    <property type="entry name" value="HAMP domain-like"/>
    <property type="match status" value="1"/>
</dbReference>
<keyword evidence="2" id="KW-0812">Transmembrane</keyword>
<dbReference type="InterPro" id="IPR001932">
    <property type="entry name" value="PPM-type_phosphatase-like_dom"/>
</dbReference>
<dbReference type="STRING" id="869212.Turpa_2307"/>
<evidence type="ECO:0000313" key="4">
    <source>
        <dbReference type="EMBL" id="AFM12951.1"/>
    </source>
</evidence>
<sequence>MKRFARIQESVWSAVQTLASKQLVPAGIYERIKNYTLTGKINFIVLAAAVPMFLLLSLLFLFLYIQLKGQLDATLIQKKIATKNAFNYYERTTLVYAKMLAENPYVKKELLAETINVGPILRVCNQVQSSVYLNRITVHDRKGSVVVHSHNTSDFGANEISRPEIANALKKGENTPLLAYENGQLILQNTVPVYFEGETVGAITAGYVLNDSFARSISELTQAGVFFVLNGKIIASSFADYANAGNRQDYDELNNTWSVTRTVYTTENNKKRSLSLDLRYLPVVTERVSPEIHQAGIAVAIQPPFSRVALYALIWGSFAFSLAVVLFGILLALKIGHNIANYAASISTAMTDYAEGDLNQRMSRLANDELGRVAAGFNHLASELQKKIAEIQEANENLEQKVVVRTKDLNRALADITSLKEIQEGDYLLTDLLIRPLSGHAYGVGRLQAEIFIEQKKKYNFKGKTGDIGGDYCLLSSLQFEDSDGEWLFFFNGDAMGKSTQGASGALICGVTLHSIFSRNSKRSRIPTKPGQYLSMVYHELNHIFSLFDSSMLMSAACGLIHAQTGTMYYFNCEHPWSVLLRDGKATFIENELTMRKLGMPMQAERLLVRRMQLNPGDTLVLGSDGRDDIEIAAQIDSDETRFLEIVERSGGKLAEIVKIIDSYGRRTDDLSLMRIQVN</sequence>
<dbReference type="GO" id="GO:0016791">
    <property type="term" value="F:phosphatase activity"/>
    <property type="evidence" value="ECO:0007669"/>
    <property type="project" value="TreeGrafter"/>
</dbReference>
<feature type="transmembrane region" description="Helical" evidence="2">
    <location>
        <begin position="308"/>
        <end position="333"/>
    </location>
</feature>
<name>I4B6P4_TURPD</name>
<dbReference type="InterPro" id="IPR052016">
    <property type="entry name" value="Bact_Sigma-Reg"/>
</dbReference>
<dbReference type="Gene3D" id="3.30.450.20">
    <property type="entry name" value="PAS domain"/>
    <property type="match status" value="1"/>
</dbReference>
<dbReference type="PANTHER" id="PTHR43156:SF2">
    <property type="entry name" value="STAGE II SPORULATION PROTEIN E"/>
    <property type="match status" value="1"/>
</dbReference>
<dbReference type="SMART" id="SM00331">
    <property type="entry name" value="PP2C_SIG"/>
    <property type="match status" value="1"/>
</dbReference>
<evidence type="ECO:0000256" key="2">
    <source>
        <dbReference type="SAM" id="Phobius"/>
    </source>
</evidence>
<dbReference type="Pfam" id="PF07228">
    <property type="entry name" value="SpoIIE"/>
    <property type="match status" value="1"/>
</dbReference>
<dbReference type="Gene3D" id="3.60.40.10">
    <property type="entry name" value="PPM-type phosphatase domain"/>
    <property type="match status" value="1"/>
</dbReference>
<dbReference type="KEGG" id="tpx:Turpa_2307"/>
<reference evidence="4 5" key="1">
    <citation type="submission" date="2012-06" db="EMBL/GenBank/DDBJ databases">
        <title>The complete chromosome of genome of Turneriella parva DSM 21527.</title>
        <authorList>
            <consortium name="US DOE Joint Genome Institute (JGI-PGF)"/>
            <person name="Lucas S."/>
            <person name="Han J."/>
            <person name="Lapidus A."/>
            <person name="Bruce D."/>
            <person name="Goodwin L."/>
            <person name="Pitluck S."/>
            <person name="Peters L."/>
            <person name="Kyrpides N."/>
            <person name="Mavromatis K."/>
            <person name="Ivanova N."/>
            <person name="Mikhailova N."/>
            <person name="Chertkov O."/>
            <person name="Detter J.C."/>
            <person name="Tapia R."/>
            <person name="Han C."/>
            <person name="Land M."/>
            <person name="Hauser L."/>
            <person name="Markowitz V."/>
            <person name="Cheng J.-F."/>
            <person name="Hugenholtz P."/>
            <person name="Woyke T."/>
            <person name="Wu D."/>
            <person name="Gronow S."/>
            <person name="Wellnitz S."/>
            <person name="Brambilla E."/>
            <person name="Klenk H.-P."/>
            <person name="Eisen J.A."/>
        </authorList>
    </citation>
    <scope>NUCLEOTIDE SEQUENCE [LARGE SCALE GENOMIC DNA]</scope>
    <source>
        <strain evidence="5">ATCC BAA-1111 / DSM 21527 / NCTC 11395 / H</strain>
    </source>
</reference>